<dbReference type="Gramene" id="rna-AYBTSS11_LOCUS6197">
    <property type="protein sequence ID" value="CAJ1933170.1"/>
    <property type="gene ID" value="gene-AYBTSS11_LOCUS6197"/>
</dbReference>
<protein>
    <submittedName>
        <fullName evidence="1">Uncharacterized protein</fullName>
    </submittedName>
</protein>
<gene>
    <name evidence="1" type="ORF">AYBTSS11_LOCUS6197</name>
</gene>
<name>A0AA86S4N8_9FABA</name>
<reference evidence="1" key="1">
    <citation type="submission" date="2023-10" db="EMBL/GenBank/DDBJ databases">
        <authorList>
            <person name="Domelevo Entfellner J.-B."/>
        </authorList>
    </citation>
    <scope>NUCLEOTIDE SEQUENCE</scope>
</reference>
<proteinExistence type="predicted"/>
<organism evidence="1 2">
    <name type="scientific">Sphenostylis stenocarpa</name>
    <dbReference type="NCBI Taxonomy" id="92480"/>
    <lineage>
        <taxon>Eukaryota</taxon>
        <taxon>Viridiplantae</taxon>
        <taxon>Streptophyta</taxon>
        <taxon>Embryophyta</taxon>
        <taxon>Tracheophyta</taxon>
        <taxon>Spermatophyta</taxon>
        <taxon>Magnoliopsida</taxon>
        <taxon>eudicotyledons</taxon>
        <taxon>Gunneridae</taxon>
        <taxon>Pentapetalae</taxon>
        <taxon>rosids</taxon>
        <taxon>fabids</taxon>
        <taxon>Fabales</taxon>
        <taxon>Fabaceae</taxon>
        <taxon>Papilionoideae</taxon>
        <taxon>50 kb inversion clade</taxon>
        <taxon>NPAAA clade</taxon>
        <taxon>indigoferoid/millettioid clade</taxon>
        <taxon>Phaseoleae</taxon>
        <taxon>Sphenostylis</taxon>
    </lineage>
</organism>
<dbReference type="Proteomes" id="UP001189624">
    <property type="component" value="Chromosome 2"/>
</dbReference>
<evidence type="ECO:0000313" key="2">
    <source>
        <dbReference type="Proteomes" id="UP001189624"/>
    </source>
</evidence>
<keyword evidence="2" id="KW-1185">Reference proteome</keyword>
<accession>A0AA86S4N8</accession>
<sequence length="56" mass="6484">MAAVCFCATIGPTRLEYASRYTTTHLYNKAYSYINLDGLNKYIKGEFRETRPRNNS</sequence>
<dbReference type="AlphaFoldDB" id="A0AA86S4N8"/>
<evidence type="ECO:0000313" key="1">
    <source>
        <dbReference type="EMBL" id="CAJ1933170.1"/>
    </source>
</evidence>
<dbReference type="EMBL" id="OY731399">
    <property type="protein sequence ID" value="CAJ1933170.1"/>
    <property type="molecule type" value="Genomic_DNA"/>
</dbReference>